<comment type="caution">
    <text evidence="2">The sequence shown here is derived from an EMBL/GenBank/DDBJ whole genome shotgun (WGS) entry which is preliminary data.</text>
</comment>
<feature type="compositionally biased region" description="Low complexity" evidence="1">
    <location>
        <begin position="1"/>
        <end position="10"/>
    </location>
</feature>
<proteinExistence type="predicted"/>
<dbReference type="GO" id="GO:0000287">
    <property type="term" value="F:magnesium ion binding"/>
    <property type="evidence" value="ECO:0007669"/>
    <property type="project" value="TreeGrafter"/>
</dbReference>
<evidence type="ECO:0008006" key="4">
    <source>
        <dbReference type="Google" id="ProtNLM"/>
    </source>
</evidence>
<dbReference type="SFLD" id="SFLDS00003">
    <property type="entry name" value="Haloacid_Dehalogenase"/>
    <property type="match status" value="1"/>
</dbReference>
<evidence type="ECO:0000313" key="3">
    <source>
        <dbReference type="Proteomes" id="UP000248724"/>
    </source>
</evidence>
<dbReference type="InterPro" id="IPR036412">
    <property type="entry name" value="HAD-like_sf"/>
</dbReference>
<gene>
    <name evidence="2" type="ORF">DLM65_13665</name>
</gene>
<dbReference type="Pfam" id="PF08282">
    <property type="entry name" value="Hydrolase_3"/>
    <property type="match status" value="1"/>
</dbReference>
<dbReference type="Gene3D" id="3.30.1240.10">
    <property type="match status" value="1"/>
</dbReference>
<dbReference type="EMBL" id="QHBU01000267">
    <property type="protein sequence ID" value="PZR78216.1"/>
    <property type="molecule type" value="Genomic_DNA"/>
</dbReference>
<feature type="region of interest" description="Disordered" evidence="1">
    <location>
        <begin position="1"/>
        <end position="50"/>
    </location>
</feature>
<dbReference type="SUPFAM" id="SSF56784">
    <property type="entry name" value="HAD-like"/>
    <property type="match status" value="1"/>
</dbReference>
<feature type="compositionally biased region" description="Basic and acidic residues" evidence="1">
    <location>
        <begin position="11"/>
        <end position="30"/>
    </location>
</feature>
<evidence type="ECO:0000256" key="1">
    <source>
        <dbReference type="SAM" id="MobiDB-lite"/>
    </source>
</evidence>
<dbReference type="GO" id="GO:0005829">
    <property type="term" value="C:cytosol"/>
    <property type="evidence" value="ECO:0007669"/>
    <property type="project" value="TreeGrafter"/>
</dbReference>
<accession>A0A2W5Z665</accession>
<feature type="compositionally biased region" description="Basic and acidic residues" evidence="1">
    <location>
        <begin position="37"/>
        <end position="48"/>
    </location>
</feature>
<dbReference type="Proteomes" id="UP000248724">
    <property type="component" value="Unassembled WGS sequence"/>
</dbReference>
<name>A0A2W5Z665_9BACT</name>
<dbReference type="GO" id="GO:0016791">
    <property type="term" value="F:phosphatase activity"/>
    <property type="evidence" value="ECO:0007669"/>
    <property type="project" value="TreeGrafter"/>
</dbReference>
<organism evidence="2 3">
    <name type="scientific">Candidatus Aeolococcus gillhamiae</name>
    <dbReference type="NCBI Taxonomy" id="3127015"/>
    <lineage>
        <taxon>Bacteria</taxon>
        <taxon>Bacillati</taxon>
        <taxon>Candidatus Dormiibacterota</taxon>
        <taxon>Candidatus Dormibacteria</taxon>
        <taxon>Candidatus Aeolococcales</taxon>
        <taxon>Candidatus Aeolococcaceae</taxon>
        <taxon>Candidatus Aeolococcus</taxon>
    </lineage>
</organism>
<dbReference type="PANTHER" id="PTHR10000">
    <property type="entry name" value="PHOSPHOSERINE PHOSPHATASE"/>
    <property type="match status" value="1"/>
</dbReference>
<reference evidence="2 3" key="1">
    <citation type="journal article" date="2017" name="Nature">
        <title>Atmospheric trace gases support primary production in Antarctic desert surface soil.</title>
        <authorList>
            <person name="Ji M."/>
            <person name="Greening C."/>
            <person name="Vanwonterghem I."/>
            <person name="Carere C.R."/>
            <person name="Bay S.K."/>
            <person name="Steen J.A."/>
            <person name="Montgomery K."/>
            <person name="Lines T."/>
            <person name="Beardall J."/>
            <person name="van Dorst J."/>
            <person name="Snape I."/>
            <person name="Stott M.B."/>
            <person name="Hugenholtz P."/>
            <person name="Ferrari B.C."/>
        </authorList>
    </citation>
    <scope>NUCLEOTIDE SEQUENCE [LARGE SCALE GENOMIC DNA]</scope>
    <source>
        <strain evidence="2">RRmetagenome_bin12</strain>
    </source>
</reference>
<sequence length="346" mass="36940">MPQRRALAAPRQRDGGHARGDGTAHRAELARRHRRPRADQLRESERVGGGRSARCFVTPRAIEDLPTTFTPRAAVLDIDGTLIDDDLVLQPRTAAAVRHATVPIILATGRMYTSALPWARELQVSLPLVCYQGALVRALPRGDTPGQVIFEEGLAPAVALAAIAIAREHDWHRQAYANDMLYCEQDRPEAHLYAAIAQVPIQFVEDLDEVVRNGSTKVVCVSEDRAVVEACVKALTEGLGDRARVTRSMSSFIEVVSPRVNKSLAIELVCSTLGLSLSDAVAVGDAPNDIEMLKAAGCGVAVRGGRPEVLAAADATCGVPAEAGVADVLEHFGLTGTALSLAPSMR</sequence>
<dbReference type="SFLD" id="SFLDG01140">
    <property type="entry name" value="C2.B:_Phosphomannomutase_and_P"/>
    <property type="match status" value="1"/>
</dbReference>
<dbReference type="InterPro" id="IPR023214">
    <property type="entry name" value="HAD_sf"/>
</dbReference>
<dbReference type="AlphaFoldDB" id="A0A2W5Z665"/>
<evidence type="ECO:0000313" key="2">
    <source>
        <dbReference type="EMBL" id="PZR78216.1"/>
    </source>
</evidence>
<dbReference type="PANTHER" id="PTHR10000:SF8">
    <property type="entry name" value="HAD SUPERFAMILY HYDROLASE-LIKE, TYPE 3"/>
    <property type="match status" value="1"/>
</dbReference>
<protein>
    <recommendedName>
        <fullName evidence="4">Cof-type HAD-IIB family hydrolase</fullName>
    </recommendedName>
</protein>
<dbReference type="Gene3D" id="3.40.50.1000">
    <property type="entry name" value="HAD superfamily/HAD-like"/>
    <property type="match status" value="1"/>
</dbReference>